<name>A0A7W2YL44_9GAMM</name>
<organism evidence="1 2">
    <name type="scientific">Sediminihaliea albiluteola</name>
    <dbReference type="NCBI Taxonomy" id="2758564"/>
    <lineage>
        <taxon>Bacteria</taxon>
        <taxon>Pseudomonadati</taxon>
        <taxon>Pseudomonadota</taxon>
        <taxon>Gammaproteobacteria</taxon>
        <taxon>Cellvibrionales</taxon>
        <taxon>Halieaceae</taxon>
        <taxon>Sediminihaliea</taxon>
    </lineage>
</organism>
<proteinExistence type="predicted"/>
<reference evidence="1 2" key="1">
    <citation type="submission" date="2020-07" db="EMBL/GenBank/DDBJ databases">
        <title>Halieaceae bacterium, F7430, whole genome shotgun sequencing project.</title>
        <authorList>
            <person name="Jiang S."/>
            <person name="Liu Z.W."/>
            <person name="Du Z.J."/>
        </authorList>
    </citation>
    <scope>NUCLEOTIDE SEQUENCE [LARGE SCALE GENOMIC DNA]</scope>
    <source>
        <strain evidence="1 2">F7430</strain>
    </source>
</reference>
<sequence length="400" mass="46082">MGKKLEALPEDYVANFEFIHPKDIAAEFLQKNRRSPRPSTAWSFIDEVRPSDLYCYLGARFGPPNGLQSLFRSDDSDNLIHWEWCFKTVTGIITIAGLNYRTEVRIIGTKLSDSEKSEFLRQVKSDFSNYGKKMAHLRKEHLEPWIEFVNPYQRLRGAVQKLMKELDELNLDPTLDALPNVLESDDIDAATKQWSDRAEVYSRAIGLSFGIRAMLPVMAESFINLLFFILARPTIRSDKSLFAGVFRLPMHVRVRSLPYYCIGFKGHIDSDHRAVRDYFQLVDTRNDLLHGNIDIEKLKFNELYFYGKVPVFTQYSTMWERTLGVSHRTVGLTEVHAELSVVDVFVEYLLGLLDEKIREEVKMMSDKFDLGIRKDTGRLGVLFGKPLVDFSLSKSPTDKS</sequence>
<evidence type="ECO:0000313" key="2">
    <source>
        <dbReference type="Proteomes" id="UP000539350"/>
    </source>
</evidence>
<dbReference type="EMBL" id="JACFXU010000017">
    <property type="protein sequence ID" value="MBA6414033.1"/>
    <property type="molecule type" value="Genomic_DNA"/>
</dbReference>
<gene>
    <name evidence="1" type="ORF">H2508_13015</name>
</gene>
<evidence type="ECO:0000313" key="1">
    <source>
        <dbReference type="EMBL" id="MBA6414033.1"/>
    </source>
</evidence>
<keyword evidence="2" id="KW-1185">Reference proteome</keyword>
<comment type="caution">
    <text evidence="1">The sequence shown here is derived from an EMBL/GenBank/DDBJ whole genome shotgun (WGS) entry which is preliminary data.</text>
</comment>
<dbReference type="Proteomes" id="UP000539350">
    <property type="component" value="Unassembled WGS sequence"/>
</dbReference>
<accession>A0A7W2YL44</accession>
<protein>
    <submittedName>
        <fullName evidence="1">Uncharacterized protein</fullName>
    </submittedName>
</protein>
<dbReference type="AlphaFoldDB" id="A0A7W2YL44"/>
<dbReference type="RefSeq" id="WP_182174498.1">
    <property type="nucleotide sequence ID" value="NZ_JACFXU010000017.1"/>
</dbReference>